<protein>
    <submittedName>
        <fullName evidence="1">Uncharacterized protein</fullName>
    </submittedName>
</protein>
<accession>A0A511X4F1</accession>
<dbReference type="RefSeq" id="WP_089803491.1">
    <property type="nucleotide sequence ID" value="NZ_BMLL01000037.1"/>
</dbReference>
<comment type="caution">
    <text evidence="1">The sequence shown here is derived from an EMBL/GenBank/DDBJ whole genome shotgun (WGS) entry which is preliminary data.</text>
</comment>
<dbReference type="Proteomes" id="UP000321400">
    <property type="component" value="Unassembled WGS sequence"/>
</dbReference>
<gene>
    <name evidence="1" type="ORF">HAL01_22910</name>
</gene>
<organism evidence="1 2">
    <name type="scientific">Halolactibacillus alkaliphilus</name>
    <dbReference type="NCBI Taxonomy" id="442899"/>
    <lineage>
        <taxon>Bacteria</taxon>
        <taxon>Bacillati</taxon>
        <taxon>Bacillota</taxon>
        <taxon>Bacilli</taxon>
        <taxon>Bacillales</taxon>
        <taxon>Bacillaceae</taxon>
        <taxon>Halolactibacillus</taxon>
    </lineage>
</organism>
<dbReference type="AlphaFoldDB" id="A0A511X4F1"/>
<name>A0A511X4F1_9BACI</name>
<dbReference type="EMBL" id="BJYE01000043">
    <property type="protein sequence ID" value="GEN57827.1"/>
    <property type="molecule type" value="Genomic_DNA"/>
</dbReference>
<sequence length="66" mass="7658">MKLIRCILFPTTKKVVQPKLQVAYKNMQGFYVNAPKRSKTDVKKILGYIGGYMKRGLIALHRIIYD</sequence>
<evidence type="ECO:0000313" key="2">
    <source>
        <dbReference type="Proteomes" id="UP000321400"/>
    </source>
</evidence>
<evidence type="ECO:0000313" key="1">
    <source>
        <dbReference type="EMBL" id="GEN57827.1"/>
    </source>
</evidence>
<keyword evidence="2" id="KW-1185">Reference proteome</keyword>
<reference evidence="1 2" key="1">
    <citation type="submission" date="2019-07" db="EMBL/GenBank/DDBJ databases">
        <title>Whole genome shotgun sequence of Halolactibacillus alkaliphilus NBRC 103919.</title>
        <authorList>
            <person name="Hosoyama A."/>
            <person name="Uohara A."/>
            <person name="Ohji S."/>
            <person name="Ichikawa N."/>
        </authorList>
    </citation>
    <scope>NUCLEOTIDE SEQUENCE [LARGE SCALE GENOMIC DNA]</scope>
    <source>
        <strain evidence="1 2">NBRC 103919</strain>
    </source>
</reference>
<proteinExistence type="predicted"/>